<dbReference type="EMBL" id="NJHS01000053">
    <property type="protein sequence ID" value="PNJ97588.1"/>
    <property type="molecule type" value="Genomic_DNA"/>
</dbReference>
<comment type="caution">
    <text evidence="1">The sequence shown here is derived from an EMBL/GenBank/DDBJ whole genome shotgun (WGS) entry which is preliminary data.</text>
</comment>
<accession>A0ABX4WMA8</accession>
<gene>
    <name evidence="1" type="ORF">CEP15_09270</name>
</gene>
<evidence type="ECO:0008006" key="3">
    <source>
        <dbReference type="Google" id="ProtNLM"/>
    </source>
</evidence>
<protein>
    <recommendedName>
        <fullName evidence="3">RAMP superfamily protein</fullName>
    </recommendedName>
</protein>
<evidence type="ECO:0000313" key="1">
    <source>
        <dbReference type="EMBL" id="PNJ97588.1"/>
    </source>
</evidence>
<organism evidence="1 2">
    <name type="scientific">Cylindrospermopsis raciborskii C07</name>
    <dbReference type="NCBI Taxonomy" id="2014886"/>
    <lineage>
        <taxon>Bacteria</taxon>
        <taxon>Bacillati</taxon>
        <taxon>Cyanobacteriota</taxon>
        <taxon>Cyanophyceae</taxon>
        <taxon>Nostocales</taxon>
        <taxon>Aphanizomenonaceae</taxon>
        <taxon>Cylindrospermopsis</taxon>
    </lineage>
</organism>
<keyword evidence="2" id="KW-1185">Reference proteome</keyword>
<reference evidence="1 2" key="1">
    <citation type="submission" date="2017-06" db="EMBL/GenBank/DDBJ databases">
        <title>Genome variation in co-occurring toxic Cylindrospermopsis raciborskii strains determines phenotypic plasticity.</title>
        <authorList>
            <person name="Willis A."/>
            <person name="Woodhouse J."/>
            <person name="Ongley S."/>
            <person name="Jex A."/>
            <person name="Burford M."/>
            <person name="Neilan B."/>
        </authorList>
    </citation>
    <scope>NUCLEOTIDE SEQUENCE [LARGE SCALE GENOMIC DNA]</scope>
    <source>
        <strain evidence="1 2">C07</strain>
    </source>
</reference>
<dbReference type="Proteomes" id="UP000236284">
    <property type="component" value="Unassembled WGS sequence"/>
</dbReference>
<proteinExistence type="predicted"/>
<sequence>MSHNSVPLMYQAQIKDRGMIQYAGNKSAAKQWIEEWFKGCPPIPNKSDEVLPKWKQKPSTIRIPKFGQNVHTWEYTLIWRLVTNSGQDDGIIRPVIGAKGVPYYTGTSMKGAFLRACLEIEPDKVLDYCGGEEKCVGGKTTKPGILRFHGGYPVDMSWANSDRLLDIIHSQQKFQVMHDDIKTKANLQISLYRTTFIFGISEIKYNHSNDLDWELVQRIWEHALSNGIGSRTSAGYGKFKNSQNSETVFLTDNKVVISVGLKGKGINSRLLNQNATSEFRPNMFKATLRGHTLRLLAGLTDEYTVQKISEELWGGITSDIHKKDSTVGKFGVNFKYDIDQETNIRYDLEGLLEISNTNSTLAGHCSENERQFLALLIKFSMLLGGFGRSWRRSDHKLFYPAYRKNIPIGCHWIFQKSFQLEEYCITVNDGKLNNIKKFLSDLPDTVRGYFPQYIKSTTTGLYVETWRESWHPKNVQVWARIAEGREDSRAIEWFHRNNIKRTDLTGYVDSGKRKISQIWHRMYPLYTIQNDKIVHDRKQTKCRYVEILTIFPPDNPGVKGEFFKLLETDNTFEKLWGN</sequence>
<evidence type="ECO:0000313" key="2">
    <source>
        <dbReference type="Proteomes" id="UP000236284"/>
    </source>
</evidence>
<name>A0ABX4WMA8_9CYAN</name>